<dbReference type="Pfam" id="PF09346">
    <property type="entry name" value="SMI1_KNR4"/>
    <property type="match status" value="1"/>
</dbReference>
<dbReference type="SUPFAM" id="SSF160631">
    <property type="entry name" value="SMI1/KNR4-like"/>
    <property type="match status" value="1"/>
</dbReference>
<keyword evidence="3" id="KW-1185">Reference proteome</keyword>
<dbReference type="EMBL" id="JAIRAU010000019">
    <property type="protein sequence ID" value="MBZ5710780.1"/>
    <property type="molecule type" value="Genomic_DNA"/>
</dbReference>
<dbReference type="InterPro" id="IPR018958">
    <property type="entry name" value="Knr4/Smi1-like_dom"/>
</dbReference>
<dbReference type="Proteomes" id="UP001139031">
    <property type="component" value="Unassembled WGS sequence"/>
</dbReference>
<accession>A0ABS7TRD2</accession>
<evidence type="ECO:0000313" key="2">
    <source>
        <dbReference type="EMBL" id="MBZ5710780.1"/>
    </source>
</evidence>
<organism evidence="2 3">
    <name type="scientific">Nannocystis pusilla</name>
    <dbReference type="NCBI Taxonomy" id="889268"/>
    <lineage>
        <taxon>Bacteria</taxon>
        <taxon>Pseudomonadati</taxon>
        <taxon>Myxococcota</taxon>
        <taxon>Polyangia</taxon>
        <taxon>Nannocystales</taxon>
        <taxon>Nannocystaceae</taxon>
        <taxon>Nannocystis</taxon>
    </lineage>
</organism>
<evidence type="ECO:0000313" key="3">
    <source>
        <dbReference type="Proteomes" id="UP001139031"/>
    </source>
</evidence>
<gene>
    <name evidence="2" type="ORF">K7C98_16085</name>
</gene>
<comment type="caution">
    <text evidence="2">The sequence shown here is derived from an EMBL/GenBank/DDBJ whole genome shotgun (WGS) entry which is preliminary data.</text>
</comment>
<dbReference type="SMART" id="SM00860">
    <property type="entry name" value="SMI1_KNR4"/>
    <property type="match status" value="1"/>
</dbReference>
<evidence type="ECO:0000259" key="1">
    <source>
        <dbReference type="SMART" id="SM00860"/>
    </source>
</evidence>
<proteinExistence type="predicted"/>
<reference evidence="2" key="1">
    <citation type="submission" date="2021-08" db="EMBL/GenBank/DDBJ databases">
        <authorList>
            <person name="Stevens D.C."/>
        </authorList>
    </citation>
    <scope>NUCLEOTIDE SEQUENCE</scope>
    <source>
        <strain evidence="2">DSM 53165</strain>
    </source>
</reference>
<protein>
    <submittedName>
        <fullName evidence="2">SMI1/KNR4 family protein</fullName>
    </submittedName>
</protein>
<dbReference type="InterPro" id="IPR037883">
    <property type="entry name" value="Knr4/Smi1-like_sf"/>
</dbReference>
<sequence>MPRATNWKKLLKQLNDDLLAEAQGESDFCLAPEVYERVIADHWLGRPPASEEAIRAAEVRLGISLPADFRAFLAVSNGWYGCLMFPNGLAQLLPVEEIQWSHASEADVDSIVEDHGPDLKGVDLARETLLIGDGDGNESIFLHPGKGPWGVCNWDHEIGLKLFPSFEALMRSRL</sequence>
<dbReference type="Gene3D" id="3.40.1580.10">
    <property type="entry name" value="SMI1/KNR4-like"/>
    <property type="match status" value="1"/>
</dbReference>
<name>A0ABS7TRD2_9BACT</name>
<feature type="domain" description="Knr4/Smi1-like" evidence="1">
    <location>
        <begin position="48"/>
        <end position="172"/>
    </location>
</feature>
<dbReference type="RefSeq" id="WP_224192550.1">
    <property type="nucleotide sequence ID" value="NZ_JAIRAU010000019.1"/>
</dbReference>